<keyword evidence="1" id="KW-0812">Transmembrane</keyword>
<feature type="transmembrane region" description="Helical" evidence="1">
    <location>
        <begin position="30"/>
        <end position="51"/>
    </location>
</feature>
<evidence type="ECO:0000256" key="1">
    <source>
        <dbReference type="SAM" id="Phobius"/>
    </source>
</evidence>
<name>A0ABS8GCF4_9ALTE</name>
<proteinExistence type="predicted"/>
<dbReference type="RefSeq" id="WP_229163001.1">
    <property type="nucleotide sequence ID" value="NZ_JAJEWP010000009.1"/>
</dbReference>
<gene>
    <name evidence="2" type="ORF">LJ739_18500</name>
</gene>
<keyword evidence="1" id="KW-0472">Membrane</keyword>
<accession>A0ABS8GCF4</accession>
<dbReference type="Proteomes" id="UP001520878">
    <property type="component" value="Unassembled WGS sequence"/>
</dbReference>
<sequence>MIQVLITAALILGFLKLSDKDNVIDYFGAFTIYLVPLVLVGVSGFVINYFDGPQVLHLILYALFFIVPYFIISAIGEQYSTKKRVLLSSGVFAIVFAMQMVEWVVISGATPQ</sequence>
<evidence type="ECO:0000313" key="3">
    <source>
        <dbReference type="Proteomes" id="UP001520878"/>
    </source>
</evidence>
<keyword evidence="3" id="KW-1185">Reference proteome</keyword>
<keyword evidence="1" id="KW-1133">Transmembrane helix</keyword>
<evidence type="ECO:0000313" key="2">
    <source>
        <dbReference type="EMBL" id="MCC2618254.1"/>
    </source>
</evidence>
<dbReference type="EMBL" id="JAJEWP010000009">
    <property type="protein sequence ID" value="MCC2618254.1"/>
    <property type="molecule type" value="Genomic_DNA"/>
</dbReference>
<protein>
    <submittedName>
        <fullName evidence="2">SoxR reducing system RseC family protein</fullName>
    </submittedName>
</protein>
<feature type="transmembrane region" description="Helical" evidence="1">
    <location>
        <begin position="85"/>
        <end position="106"/>
    </location>
</feature>
<comment type="caution">
    <text evidence="2">The sequence shown here is derived from an EMBL/GenBank/DDBJ whole genome shotgun (WGS) entry which is preliminary data.</text>
</comment>
<reference evidence="2 3" key="1">
    <citation type="submission" date="2021-10" db="EMBL/GenBank/DDBJ databases">
        <title>Draft genome of Aestuariibacter halophilus JC2043.</title>
        <authorList>
            <person name="Emsley S.A."/>
            <person name="Pfannmuller K.M."/>
            <person name="Ushijima B."/>
            <person name="Saw J.H."/>
            <person name="Videau P."/>
        </authorList>
    </citation>
    <scope>NUCLEOTIDE SEQUENCE [LARGE SCALE GENOMIC DNA]</scope>
    <source>
        <strain evidence="2 3">JC2043</strain>
    </source>
</reference>
<organism evidence="2 3">
    <name type="scientific">Fluctibacter halophilus</name>
    <dbReference type="NCBI Taxonomy" id="226011"/>
    <lineage>
        <taxon>Bacteria</taxon>
        <taxon>Pseudomonadati</taxon>
        <taxon>Pseudomonadota</taxon>
        <taxon>Gammaproteobacteria</taxon>
        <taxon>Alteromonadales</taxon>
        <taxon>Alteromonadaceae</taxon>
        <taxon>Fluctibacter</taxon>
    </lineage>
</organism>
<feature type="transmembrane region" description="Helical" evidence="1">
    <location>
        <begin position="58"/>
        <end position="79"/>
    </location>
</feature>